<evidence type="ECO:0000256" key="1">
    <source>
        <dbReference type="ARBA" id="ARBA00007090"/>
    </source>
</evidence>
<dbReference type="GO" id="GO:0008360">
    <property type="term" value="P:regulation of cell shape"/>
    <property type="evidence" value="ECO:0007669"/>
    <property type="project" value="UniProtKB-KW"/>
</dbReference>
<keyword evidence="10" id="KW-0511">Multifunctional enzyme</keyword>
<feature type="compositionally biased region" description="Low complexity" evidence="14">
    <location>
        <begin position="697"/>
        <end position="716"/>
    </location>
</feature>
<evidence type="ECO:0000256" key="9">
    <source>
        <dbReference type="ARBA" id="ARBA00022984"/>
    </source>
</evidence>
<dbReference type="AlphaFoldDB" id="A0A9Q3VT67"/>
<dbReference type="GO" id="GO:0006508">
    <property type="term" value="P:proteolysis"/>
    <property type="evidence" value="ECO:0007669"/>
    <property type="project" value="UniProtKB-KW"/>
</dbReference>
<dbReference type="Gene3D" id="3.40.710.10">
    <property type="entry name" value="DD-peptidase/beta-lactamase superfamily"/>
    <property type="match status" value="1"/>
</dbReference>
<comment type="similarity">
    <text evidence="2">In the N-terminal section; belongs to the glycosyltransferase 51 family.</text>
</comment>
<dbReference type="InterPro" id="IPR001460">
    <property type="entry name" value="PCN-bd_Tpept"/>
</dbReference>
<evidence type="ECO:0000256" key="2">
    <source>
        <dbReference type="ARBA" id="ARBA00007739"/>
    </source>
</evidence>
<dbReference type="InterPro" id="IPR012338">
    <property type="entry name" value="Beta-lactam/transpept-like"/>
</dbReference>
<protein>
    <submittedName>
        <fullName evidence="17">Penicillin-binding protein</fullName>
    </submittedName>
</protein>
<keyword evidence="3" id="KW-0121">Carboxypeptidase</keyword>
<dbReference type="GO" id="GO:0009002">
    <property type="term" value="F:serine-type D-Ala-D-Ala carboxypeptidase activity"/>
    <property type="evidence" value="ECO:0007669"/>
    <property type="project" value="UniProtKB-EC"/>
</dbReference>
<evidence type="ECO:0000256" key="12">
    <source>
        <dbReference type="ARBA" id="ARBA00034000"/>
    </source>
</evidence>
<dbReference type="GO" id="GO:0009252">
    <property type="term" value="P:peptidoglycan biosynthetic process"/>
    <property type="evidence" value="ECO:0007669"/>
    <property type="project" value="UniProtKB-KW"/>
</dbReference>
<dbReference type="InterPro" id="IPR001264">
    <property type="entry name" value="Glyco_trans_51"/>
</dbReference>
<evidence type="ECO:0000256" key="5">
    <source>
        <dbReference type="ARBA" id="ARBA00022676"/>
    </source>
</evidence>
<name>A0A9Q3VT67_9ACTN</name>
<evidence type="ECO:0000256" key="4">
    <source>
        <dbReference type="ARBA" id="ARBA00022670"/>
    </source>
</evidence>
<dbReference type="GO" id="GO:0071555">
    <property type="term" value="P:cell wall organization"/>
    <property type="evidence" value="ECO:0007669"/>
    <property type="project" value="UniProtKB-KW"/>
</dbReference>
<evidence type="ECO:0000256" key="3">
    <source>
        <dbReference type="ARBA" id="ARBA00022645"/>
    </source>
</evidence>
<keyword evidence="4" id="KW-0645">Protease</keyword>
<accession>A0A9Q3VT67</accession>
<comment type="similarity">
    <text evidence="1">In the C-terminal section; belongs to the transpeptidase family.</text>
</comment>
<dbReference type="GO" id="GO:0008955">
    <property type="term" value="F:peptidoglycan glycosyltransferase activity"/>
    <property type="evidence" value="ECO:0007669"/>
    <property type="project" value="UniProtKB-EC"/>
</dbReference>
<dbReference type="InterPro" id="IPR023346">
    <property type="entry name" value="Lysozyme-like_dom_sf"/>
</dbReference>
<dbReference type="Pfam" id="PF00912">
    <property type="entry name" value="Transgly"/>
    <property type="match status" value="1"/>
</dbReference>
<gene>
    <name evidence="17" type="ORF">LJ657_39445</name>
</gene>
<evidence type="ECO:0000259" key="16">
    <source>
        <dbReference type="Pfam" id="PF00912"/>
    </source>
</evidence>
<proteinExistence type="inferred from homology"/>
<dbReference type="SUPFAM" id="SSF53955">
    <property type="entry name" value="Lysozyme-like"/>
    <property type="match status" value="1"/>
</dbReference>
<keyword evidence="6" id="KW-0808">Transferase</keyword>
<evidence type="ECO:0000313" key="17">
    <source>
        <dbReference type="EMBL" id="MCD9879558.1"/>
    </source>
</evidence>
<dbReference type="RefSeq" id="WP_232654505.1">
    <property type="nucleotide sequence ID" value="NZ_JAJSBI010000030.1"/>
</dbReference>
<dbReference type="InterPro" id="IPR050396">
    <property type="entry name" value="Glycosyltr_51/Transpeptidase"/>
</dbReference>
<feature type="region of interest" description="Disordered" evidence="14">
    <location>
        <begin position="681"/>
        <end position="762"/>
    </location>
</feature>
<dbReference type="Pfam" id="PF00905">
    <property type="entry name" value="Transpeptidase"/>
    <property type="match status" value="1"/>
</dbReference>
<comment type="catalytic activity">
    <reaction evidence="12">
        <text>Preferential cleavage: (Ac)2-L-Lys-D-Ala-|-D-Ala. Also transpeptidation of peptidyl-alanyl moieties that are N-acyl substituents of D-alanine.</text>
        <dbReference type="EC" id="3.4.16.4"/>
    </reaction>
</comment>
<dbReference type="Gene3D" id="1.10.3810.10">
    <property type="entry name" value="Biosynthetic peptidoglycan transglycosylase-like"/>
    <property type="match status" value="1"/>
</dbReference>
<dbReference type="InterPro" id="IPR036950">
    <property type="entry name" value="PBP_transglycosylase"/>
</dbReference>
<evidence type="ECO:0000256" key="7">
    <source>
        <dbReference type="ARBA" id="ARBA00022801"/>
    </source>
</evidence>
<dbReference type="GO" id="GO:0030288">
    <property type="term" value="C:outer membrane-bounded periplasmic space"/>
    <property type="evidence" value="ECO:0007669"/>
    <property type="project" value="TreeGrafter"/>
</dbReference>
<evidence type="ECO:0000256" key="14">
    <source>
        <dbReference type="SAM" id="MobiDB-lite"/>
    </source>
</evidence>
<feature type="compositionally biased region" description="Low complexity" evidence="14">
    <location>
        <begin position="751"/>
        <end position="762"/>
    </location>
</feature>
<evidence type="ECO:0000313" key="18">
    <source>
        <dbReference type="Proteomes" id="UP001108029"/>
    </source>
</evidence>
<keyword evidence="8" id="KW-0133">Cell shape</keyword>
<dbReference type="Proteomes" id="UP001108029">
    <property type="component" value="Unassembled WGS sequence"/>
</dbReference>
<feature type="domain" description="Glycosyl transferase family 51" evidence="16">
    <location>
        <begin position="97"/>
        <end position="274"/>
    </location>
</feature>
<evidence type="ECO:0000256" key="13">
    <source>
        <dbReference type="ARBA" id="ARBA00049902"/>
    </source>
</evidence>
<keyword evidence="7" id="KW-0378">Hydrolase</keyword>
<comment type="catalytic activity">
    <reaction evidence="13">
        <text>[GlcNAc-(1-&gt;4)-Mur2Ac(oyl-L-Ala-gamma-D-Glu-L-Lys-D-Ala-D-Ala)](n)-di-trans,octa-cis-undecaprenyl diphosphate + beta-D-GlcNAc-(1-&gt;4)-Mur2Ac(oyl-L-Ala-gamma-D-Glu-L-Lys-D-Ala-D-Ala)-di-trans,octa-cis-undecaprenyl diphosphate = [GlcNAc-(1-&gt;4)-Mur2Ac(oyl-L-Ala-gamma-D-Glu-L-Lys-D-Ala-D-Ala)](n+1)-di-trans,octa-cis-undecaprenyl diphosphate + di-trans,octa-cis-undecaprenyl diphosphate + H(+)</text>
        <dbReference type="Rhea" id="RHEA:23708"/>
        <dbReference type="Rhea" id="RHEA-COMP:9602"/>
        <dbReference type="Rhea" id="RHEA-COMP:9603"/>
        <dbReference type="ChEBI" id="CHEBI:15378"/>
        <dbReference type="ChEBI" id="CHEBI:58405"/>
        <dbReference type="ChEBI" id="CHEBI:60033"/>
        <dbReference type="ChEBI" id="CHEBI:78435"/>
        <dbReference type="EC" id="2.4.99.28"/>
    </reaction>
</comment>
<evidence type="ECO:0000259" key="15">
    <source>
        <dbReference type="Pfam" id="PF00905"/>
    </source>
</evidence>
<feature type="domain" description="Penicillin-binding protein transpeptidase" evidence="15">
    <location>
        <begin position="373"/>
        <end position="628"/>
    </location>
</feature>
<organism evidence="17 18">
    <name type="scientific">Streptomyces guryensis</name>
    <dbReference type="NCBI Taxonomy" id="2886947"/>
    <lineage>
        <taxon>Bacteria</taxon>
        <taxon>Bacillati</taxon>
        <taxon>Actinomycetota</taxon>
        <taxon>Actinomycetes</taxon>
        <taxon>Kitasatosporales</taxon>
        <taxon>Streptomycetaceae</taxon>
        <taxon>Streptomyces</taxon>
    </lineage>
</organism>
<evidence type="ECO:0000256" key="6">
    <source>
        <dbReference type="ARBA" id="ARBA00022679"/>
    </source>
</evidence>
<feature type="compositionally biased region" description="Pro residues" evidence="14">
    <location>
        <begin position="717"/>
        <end position="750"/>
    </location>
</feature>
<sequence>MNKGDSESTGRAVPVWRRQLRGARQTRRRARRLRKAARAAMPWWRRMIPTWRMVLSSLLTMVLLAVTAFFALYVTVQVPDPNAAATSQSNVYYYADGTEIGRTGTVNRESLPLSEISVAMQHAVVAAEDRTFYSNQGVDVRGILRAAWSTLSGNGLQGGSTITQQYVRNYYLTRQQTLDRKVREAIIAIKVKETQSKDSVMAGYLNTSYFGRNAYGIRAAAQAYYGIRASKLNVPQSAYLATLLKAPSSYDVSTATPALRTAAVARWNYVLDGMVHLGYLDRDRRAGMAFPAPVAPRPTPGVGGQAGYLIDIARRYLVDNDIVDEATLGSGGWQITTTFVKKDQQALVAAVKKGLRKLPDTRRARYIRVGAASVDPSTGRIVAAYGGPDYTVRPYNDAVRHDLQVGSTFKPFDLAAALQNHSSTQDGRAITPRTRYDGTSRRCVQGLPPGLHYCPPNEDDRDYGRISLRTAMMKSVNAVYAQEGADAGLARVRRAAVAAGLPADTPDMGATPALTLGVATPSPLDMAGAYATFDGHGRRVAPWAVQRLTRDNKAYDLPRHDATRAFSRTTADQVTSALKSVVSPEGTGYLAAALGRPAAGKTGTTDDNLSAWFVGYTPELTTSVAMFAERPTDHTRISLGEAAGINRVNGGSYPTRIWTAYMTAALNGRPVEDFRLQLPAQTHSPQTEARPHPANPPSHTTTPIHKPTTPAPTTTTPTPPPSTPPATTTPPTPTPSGTEPPTPTDPPSTPAPSGTSTSPPPS</sequence>
<dbReference type="PANTHER" id="PTHR32282:SF34">
    <property type="entry name" value="PENICILLIN-BINDING PROTEIN 1A"/>
    <property type="match status" value="1"/>
</dbReference>
<dbReference type="GO" id="GO:0008658">
    <property type="term" value="F:penicillin binding"/>
    <property type="evidence" value="ECO:0007669"/>
    <property type="project" value="InterPro"/>
</dbReference>
<dbReference type="FunFam" id="1.10.3810.10:FF:000001">
    <property type="entry name" value="Penicillin-binding protein 1A"/>
    <property type="match status" value="1"/>
</dbReference>
<keyword evidence="5" id="KW-0328">Glycosyltransferase</keyword>
<dbReference type="SUPFAM" id="SSF56601">
    <property type="entry name" value="beta-lactamase/transpeptidase-like"/>
    <property type="match status" value="1"/>
</dbReference>
<reference evidence="17" key="1">
    <citation type="submission" date="2021-12" db="EMBL/GenBank/DDBJ databases">
        <authorList>
            <person name="Lee J.-H."/>
            <person name="Kim S.-B."/>
        </authorList>
    </citation>
    <scope>NUCLEOTIDE SEQUENCE</scope>
    <source>
        <strain evidence="17">NR30</strain>
    </source>
</reference>
<evidence type="ECO:0000256" key="8">
    <source>
        <dbReference type="ARBA" id="ARBA00022960"/>
    </source>
</evidence>
<comment type="caution">
    <text evidence="17">The sequence shown here is derived from an EMBL/GenBank/DDBJ whole genome shotgun (WGS) entry which is preliminary data.</text>
</comment>
<evidence type="ECO:0000256" key="11">
    <source>
        <dbReference type="ARBA" id="ARBA00023316"/>
    </source>
</evidence>
<dbReference type="EMBL" id="JAJSBI010000030">
    <property type="protein sequence ID" value="MCD9879558.1"/>
    <property type="molecule type" value="Genomic_DNA"/>
</dbReference>
<keyword evidence="11" id="KW-0961">Cell wall biogenesis/degradation</keyword>
<evidence type="ECO:0000256" key="10">
    <source>
        <dbReference type="ARBA" id="ARBA00023268"/>
    </source>
</evidence>
<dbReference type="PANTHER" id="PTHR32282">
    <property type="entry name" value="BINDING PROTEIN TRANSPEPTIDASE, PUTATIVE-RELATED"/>
    <property type="match status" value="1"/>
</dbReference>
<keyword evidence="18" id="KW-1185">Reference proteome</keyword>
<keyword evidence="9" id="KW-0573">Peptidoglycan synthesis</keyword>